<name>A0A9W9Y8Z1_9CNID</name>
<dbReference type="GO" id="GO:0008104">
    <property type="term" value="P:intracellular protein localization"/>
    <property type="evidence" value="ECO:0007669"/>
    <property type="project" value="TreeGrafter"/>
</dbReference>
<gene>
    <name evidence="3" type="ORF">OS493_029117</name>
</gene>
<dbReference type="EMBL" id="MU827806">
    <property type="protein sequence ID" value="KAJ7325691.1"/>
    <property type="molecule type" value="Genomic_DNA"/>
</dbReference>
<proteinExistence type="predicted"/>
<feature type="region of interest" description="Disordered" evidence="1">
    <location>
        <begin position="1"/>
        <end position="24"/>
    </location>
</feature>
<comment type="caution">
    <text evidence="3">The sequence shown here is derived from an EMBL/GenBank/DDBJ whole genome shotgun (WGS) entry which is preliminary data.</text>
</comment>
<dbReference type="OrthoDB" id="26681at2759"/>
<protein>
    <recommendedName>
        <fullName evidence="2">DUF1088 domain-containing protein</fullName>
    </recommendedName>
</protein>
<feature type="domain" description="DUF1088" evidence="2">
    <location>
        <begin position="139"/>
        <end position="276"/>
    </location>
</feature>
<dbReference type="Proteomes" id="UP001163046">
    <property type="component" value="Unassembled WGS sequence"/>
</dbReference>
<dbReference type="InterPro" id="IPR050865">
    <property type="entry name" value="BEACH_Domain"/>
</dbReference>
<sequence>MSEGEVEGLSDGRSRAASWGGKRSASAEVVDEDVFSWDEELSIPSFLKGSVDFSRLSLSEKLEIGFKSSGSLLKEVLLDFSPFLSRVLIGSHGQELVLEGLSCQKTDSIVELVMLLCSQEWQNSLQRHGGMAFMELVNEGRLLSHAMRERIVMTTSEAFVIVNKLDEISRQKHMQFVELCRLTEATYNENDKLQDQLLLATKRRDFSVAKNVIQKVLDIITSEHGAWSVEQQPSNVQFYRLDMWEDDSRRRMRFIKNEYGSSHPEATLLEALEGGDRSLTTTPQLNFAKLSSAKAEDSYSLDEDEIAEIIIEDRSLGRDVSGHVVFTAPCHLIAPCVLAPGSLTVTSEALFFTVDEENPEYQKLDPKRTVAESFNISCNNTSASRRSVFRKFNKIGKRLGTQQRDVKKLWFSR</sequence>
<dbReference type="PANTHER" id="PTHR13743:SF162">
    <property type="entry name" value="NEUROBEACHIN"/>
    <property type="match status" value="1"/>
</dbReference>
<dbReference type="PANTHER" id="PTHR13743">
    <property type="entry name" value="BEIGE/BEACH-RELATED"/>
    <property type="match status" value="1"/>
</dbReference>
<dbReference type="GO" id="GO:0019901">
    <property type="term" value="F:protein kinase binding"/>
    <property type="evidence" value="ECO:0007669"/>
    <property type="project" value="TreeGrafter"/>
</dbReference>
<dbReference type="GO" id="GO:0016020">
    <property type="term" value="C:membrane"/>
    <property type="evidence" value="ECO:0007669"/>
    <property type="project" value="TreeGrafter"/>
</dbReference>
<dbReference type="AlphaFoldDB" id="A0A9W9Y8Z1"/>
<dbReference type="GO" id="GO:0005829">
    <property type="term" value="C:cytosol"/>
    <property type="evidence" value="ECO:0007669"/>
    <property type="project" value="TreeGrafter"/>
</dbReference>
<evidence type="ECO:0000256" key="1">
    <source>
        <dbReference type="SAM" id="MobiDB-lite"/>
    </source>
</evidence>
<dbReference type="InterPro" id="IPR011993">
    <property type="entry name" value="PH-like_dom_sf"/>
</dbReference>
<dbReference type="Pfam" id="PF06469">
    <property type="entry name" value="DUF1088"/>
    <property type="match status" value="1"/>
</dbReference>
<dbReference type="Gene3D" id="2.30.29.30">
    <property type="entry name" value="Pleckstrin-homology domain (PH domain)/Phosphotyrosine-binding domain (PTB)"/>
    <property type="match status" value="1"/>
</dbReference>
<evidence type="ECO:0000259" key="2">
    <source>
        <dbReference type="Pfam" id="PF06469"/>
    </source>
</evidence>
<evidence type="ECO:0000313" key="3">
    <source>
        <dbReference type="EMBL" id="KAJ7325691.1"/>
    </source>
</evidence>
<dbReference type="InterPro" id="IPR010508">
    <property type="entry name" value="NBEA-like_DUF1088"/>
</dbReference>
<organism evidence="3 4">
    <name type="scientific">Desmophyllum pertusum</name>
    <dbReference type="NCBI Taxonomy" id="174260"/>
    <lineage>
        <taxon>Eukaryota</taxon>
        <taxon>Metazoa</taxon>
        <taxon>Cnidaria</taxon>
        <taxon>Anthozoa</taxon>
        <taxon>Hexacorallia</taxon>
        <taxon>Scleractinia</taxon>
        <taxon>Caryophylliina</taxon>
        <taxon>Caryophylliidae</taxon>
        <taxon>Desmophyllum</taxon>
    </lineage>
</organism>
<reference evidence="3" key="1">
    <citation type="submission" date="2023-01" db="EMBL/GenBank/DDBJ databases">
        <title>Genome assembly of the deep-sea coral Lophelia pertusa.</title>
        <authorList>
            <person name="Herrera S."/>
            <person name="Cordes E."/>
        </authorList>
    </citation>
    <scope>NUCLEOTIDE SEQUENCE</scope>
    <source>
        <strain evidence="3">USNM1676648</strain>
        <tissue evidence="3">Polyp</tissue>
    </source>
</reference>
<keyword evidence="4" id="KW-1185">Reference proteome</keyword>
<accession>A0A9W9Y8Z1</accession>
<evidence type="ECO:0000313" key="4">
    <source>
        <dbReference type="Proteomes" id="UP001163046"/>
    </source>
</evidence>